<reference evidence="1" key="1">
    <citation type="journal article" date="2014" name="Front. Microbiol.">
        <title>High frequency of phylogenetically diverse reductive dehalogenase-homologous genes in deep subseafloor sedimentary metagenomes.</title>
        <authorList>
            <person name="Kawai M."/>
            <person name="Futagami T."/>
            <person name="Toyoda A."/>
            <person name="Takaki Y."/>
            <person name="Nishi S."/>
            <person name="Hori S."/>
            <person name="Arai W."/>
            <person name="Tsubouchi T."/>
            <person name="Morono Y."/>
            <person name="Uchiyama I."/>
            <person name="Ito T."/>
            <person name="Fujiyama A."/>
            <person name="Inagaki F."/>
            <person name="Takami H."/>
        </authorList>
    </citation>
    <scope>NUCLEOTIDE SEQUENCE</scope>
    <source>
        <strain evidence="1">Expedition CK06-06</strain>
    </source>
</reference>
<accession>X1AKG1</accession>
<comment type="caution">
    <text evidence="1">The sequence shown here is derived from an EMBL/GenBank/DDBJ whole genome shotgun (WGS) entry which is preliminary data.</text>
</comment>
<dbReference type="EMBL" id="BART01015327">
    <property type="protein sequence ID" value="GAG83030.1"/>
    <property type="molecule type" value="Genomic_DNA"/>
</dbReference>
<organism evidence="1">
    <name type="scientific">marine sediment metagenome</name>
    <dbReference type="NCBI Taxonomy" id="412755"/>
    <lineage>
        <taxon>unclassified sequences</taxon>
        <taxon>metagenomes</taxon>
        <taxon>ecological metagenomes</taxon>
    </lineage>
</organism>
<name>X1AKG1_9ZZZZ</name>
<protein>
    <submittedName>
        <fullName evidence="1">Uncharacterized protein</fullName>
    </submittedName>
</protein>
<dbReference type="AlphaFoldDB" id="X1AKG1"/>
<evidence type="ECO:0000313" key="1">
    <source>
        <dbReference type="EMBL" id="GAG83030.1"/>
    </source>
</evidence>
<gene>
    <name evidence="1" type="ORF">S01H4_29790</name>
</gene>
<sequence length="43" mass="4950">MMFTLLILVGYVIVVAGQQVTIETISHSNEDRERFINLKDKVK</sequence>
<proteinExistence type="predicted"/>